<proteinExistence type="predicted"/>
<organism evidence="1 2">
    <name type="scientific">Asbolus verrucosus</name>
    <name type="common">Desert ironclad beetle</name>
    <dbReference type="NCBI Taxonomy" id="1661398"/>
    <lineage>
        <taxon>Eukaryota</taxon>
        <taxon>Metazoa</taxon>
        <taxon>Ecdysozoa</taxon>
        <taxon>Arthropoda</taxon>
        <taxon>Hexapoda</taxon>
        <taxon>Insecta</taxon>
        <taxon>Pterygota</taxon>
        <taxon>Neoptera</taxon>
        <taxon>Endopterygota</taxon>
        <taxon>Coleoptera</taxon>
        <taxon>Polyphaga</taxon>
        <taxon>Cucujiformia</taxon>
        <taxon>Tenebrionidae</taxon>
        <taxon>Pimeliinae</taxon>
        <taxon>Asbolus</taxon>
    </lineage>
</organism>
<sequence>MVCLDLSLQNSIRNCECWDGYKAEYNKNGSQCVGVNLFHIMPCNMARAPKCQCSGRVSSILKDRTGTWCTRYTKGEELTRKLVLIFAITTLFVVTSATQFNKEKECQCWENFTPEWDPIIEKYFCRGGKHQRIVNCNEEKPPVCKCEIEGKTIELEPGETDCATVTGTREKLLLLWSVIVLFTLAKGEEVTNESDCKCWEDFKPEKESNGYYCRGEKNHRIFSCNEEKPPICHCVVDGKTINLDLGETNCLSVNLQTGRWCHNRAEFETYFRKHPERAIYD</sequence>
<comment type="caution">
    <text evidence="1">The sequence shown here is derived from an EMBL/GenBank/DDBJ whole genome shotgun (WGS) entry which is preliminary data.</text>
</comment>
<gene>
    <name evidence="1" type="ORF">BDFB_004016</name>
</gene>
<dbReference type="OrthoDB" id="6663142at2759"/>
<accession>A0A482V972</accession>
<dbReference type="EMBL" id="QDEB01125091">
    <property type="protein sequence ID" value="RZB39787.1"/>
    <property type="molecule type" value="Genomic_DNA"/>
</dbReference>
<reference evidence="1 2" key="1">
    <citation type="submission" date="2017-03" db="EMBL/GenBank/DDBJ databases">
        <title>Genome of the blue death feigning beetle - Asbolus verrucosus.</title>
        <authorList>
            <person name="Rider S.D."/>
        </authorList>
    </citation>
    <scope>NUCLEOTIDE SEQUENCE [LARGE SCALE GENOMIC DNA]</scope>
    <source>
        <strain evidence="1">Butters</strain>
        <tissue evidence="1">Head and leg muscle</tissue>
    </source>
</reference>
<dbReference type="AlphaFoldDB" id="A0A482V972"/>
<protein>
    <submittedName>
        <fullName evidence="1">Uncharacterized protein</fullName>
    </submittedName>
</protein>
<name>A0A482V972_ASBVE</name>
<keyword evidence="2" id="KW-1185">Reference proteome</keyword>
<evidence type="ECO:0000313" key="1">
    <source>
        <dbReference type="EMBL" id="RZB39787.1"/>
    </source>
</evidence>
<evidence type="ECO:0000313" key="2">
    <source>
        <dbReference type="Proteomes" id="UP000292052"/>
    </source>
</evidence>
<dbReference type="Proteomes" id="UP000292052">
    <property type="component" value="Unassembled WGS sequence"/>
</dbReference>